<sequence>MNRLSLHFAAIHPTAAGHFPGNPIIPGALLLAEVLRRIEQAEGTRFASCNIRAAKFLHPVRPGDTVEIEYAVSVSGTIEFRCAVAGINVLTGGVVANA</sequence>
<proteinExistence type="predicted"/>
<evidence type="ECO:0000259" key="1">
    <source>
        <dbReference type="Pfam" id="PF22818"/>
    </source>
</evidence>
<dbReference type="AlphaFoldDB" id="A0A1J5RVJ0"/>
<dbReference type="EMBL" id="MLJW01000154">
    <property type="protein sequence ID" value="OIQ96100.1"/>
    <property type="molecule type" value="Genomic_DNA"/>
</dbReference>
<keyword evidence="2" id="KW-0456">Lyase</keyword>
<evidence type="ECO:0000313" key="2">
    <source>
        <dbReference type="EMBL" id="OIQ96100.1"/>
    </source>
</evidence>
<protein>
    <submittedName>
        <fullName evidence="2">3-hydroxyacyl-[acyl-carrier-protein] dehydratase FabZ</fullName>
        <ecNumber evidence="2">4.2.1.59</ecNumber>
    </submittedName>
</protein>
<gene>
    <name evidence="2" type="primary">fabZ_9</name>
    <name evidence="2" type="ORF">GALL_218540</name>
</gene>
<dbReference type="SUPFAM" id="SSF54637">
    <property type="entry name" value="Thioesterase/thiol ester dehydrase-isomerase"/>
    <property type="match status" value="1"/>
</dbReference>
<organism evidence="2">
    <name type="scientific">mine drainage metagenome</name>
    <dbReference type="NCBI Taxonomy" id="410659"/>
    <lineage>
        <taxon>unclassified sequences</taxon>
        <taxon>metagenomes</taxon>
        <taxon>ecological metagenomes</taxon>
    </lineage>
</organism>
<accession>A0A1J5RVJ0</accession>
<dbReference type="Gene3D" id="3.10.129.10">
    <property type="entry name" value="Hotdog Thioesterase"/>
    <property type="match status" value="1"/>
</dbReference>
<name>A0A1J5RVJ0_9ZZZZ</name>
<comment type="caution">
    <text evidence="2">The sequence shown here is derived from an EMBL/GenBank/DDBJ whole genome shotgun (WGS) entry which is preliminary data.</text>
</comment>
<reference evidence="2" key="1">
    <citation type="submission" date="2016-10" db="EMBL/GenBank/DDBJ databases">
        <title>Sequence of Gallionella enrichment culture.</title>
        <authorList>
            <person name="Poehlein A."/>
            <person name="Muehling M."/>
            <person name="Daniel R."/>
        </authorList>
    </citation>
    <scope>NUCLEOTIDE SEQUENCE</scope>
</reference>
<dbReference type="InterPro" id="IPR054545">
    <property type="entry name" value="ApeI-like"/>
</dbReference>
<dbReference type="Pfam" id="PF22818">
    <property type="entry name" value="ApeI-like"/>
    <property type="match status" value="1"/>
</dbReference>
<dbReference type="InterPro" id="IPR029069">
    <property type="entry name" value="HotDog_dom_sf"/>
</dbReference>
<dbReference type="GO" id="GO:0019171">
    <property type="term" value="F:(3R)-hydroxyacyl-[acyl-carrier-protein] dehydratase activity"/>
    <property type="evidence" value="ECO:0007669"/>
    <property type="project" value="UniProtKB-EC"/>
</dbReference>
<dbReference type="EC" id="4.2.1.59" evidence="2"/>
<feature type="domain" description="ApeI dehydratase-like" evidence="1">
    <location>
        <begin position="4"/>
        <end position="83"/>
    </location>
</feature>